<evidence type="ECO:0008006" key="2">
    <source>
        <dbReference type="Google" id="ProtNLM"/>
    </source>
</evidence>
<sequence>MGGGVMKRLFKFGGTAAHLVLVVGDAGAVLAHFQGREVIDALFVSAEAGEEGLESLRAYLAAVPASPIIVLLDVLEQMFREDVLPKVGPLDEPKILRRRLELAFPAERLTSSIFLGRDAGGGRRVLLVAVPVSPLIEGWTAFLETLPNPVTDYRLLPLESVDLMQGLVAAPETDQKIWRVLVCEDACGGFRQIIERDGHLVVTRLTHFPEGSHPESLAAGLERELRSSISYIKRHGYAEDDCLDVVVLAAPALCEALRHRESPATRLTVMTPAEAGRRLGVGRVGAAESGFADILHAAWTLRHRRARLRLLPPTLERRRRRKRTLRQSIWGLAALTALTMLTAYAQTSAYSRLGDALDAARLRSTGLELRLRTLRARVKGLPVSPEAMRKVVDSRGAYAKDTVDLNGFLAPLSGALGPDLRVSELHYADLGNVESQTGAGRPAPGRRGAEPALLQKPRPVEISMAVAVDFSGITSLEAMQSAGRTLVKAMAAAYPGHEVKIEKMPVDILPGQVLEGGVGRDGGPGTQRNPNALLVIGKEEGGHGG</sequence>
<comment type="caution">
    <text evidence="1">The sequence shown here is derived from an EMBL/GenBank/DDBJ whole genome shotgun (WGS) entry which is preliminary data.</text>
</comment>
<evidence type="ECO:0000313" key="1">
    <source>
        <dbReference type="EMBL" id="OIQ89140.1"/>
    </source>
</evidence>
<dbReference type="AlphaFoldDB" id="A0A1J5RAJ4"/>
<proteinExistence type="predicted"/>
<protein>
    <recommendedName>
        <fullName evidence="2">GspL periplasmic domain-containing protein</fullName>
    </recommendedName>
</protein>
<accession>A0A1J5RAJ4</accession>
<dbReference type="EMBL" id="MLJW01000342">
    <property type="protein sequence ID" value="OIQ89140.1"/>
    <property type="molecule type" value="Genomic_DNA"/>
</dbReference>
<name>A0A1J5RAJ4_9ZZZZ</name>
<reference evidence="1" key="1">
    <citation type="submission" date="2016-10" db="EMBL/GenBank/DDBJ databases">
        <title>Sequence of Gallionella enrichment culture.</title>
        <authorList>
            <person name="Poehlein A."/>
            <person name="Muehling M."/>
            <person name="Daniel R."/>
        </authorList>
    </citation>
    <scope>NUCLEOTIDE SEQUENCE</scope>
</reference>
<gene>
    <name evidence="1" type="ORF">GALL_289610</name>
</gene>
<organism evidence="1">
    <name type="scientific">mine drainage metagenome</name>
    <dbReference type="NCBI Taxonomy" id="410659"/>
    <lineage>
        <taxon>unclassified sequences</taxon>
        <taxon>metagenomes</taxon>
        <taxon>ecological metagenomes</taxon>
    </lineage>
</organism>